<reference evidence="8 9" key="1">
    <citation type="submission" date="2015-11" db="EMBL/GenBank/DDBJ databases">
        <title>Butyribacter intestini gen. nov., sp. nov., a butyric acid-producing bacterium of the family Lachnospiraceae isolated from the human faeces.</title>
        <authorList>
            <person name="Zou Y."/>
            <person name="Xue W."/>
            <person name="Luo G."/>
            <person name="Lv M."/>
        </authorList>
    </citation>
    <scope>NUCLEOTIDE SEQUENCE [LARGE SCALE GENOMIC DNA]</scope>
    <source>
        <strain evidence="8 9">ACET-33324</strain>
    </source>
</reference>
<dbReference type="InterPro" id="IPR025943">
    <property type="entry name" value="Sigma_54_int_dom_ATP-bd_2"/>
</dbReference>
<accession>A0A0V8QAJ8</accession>
<dbReference type="Pfam" id="PF25601">
    <property type="entry name" value="AAA_lid_14"/>
    <property type="match status" value="1"/>
</dbReference>
<dbReference type="SUPFAM" id="SSF52540">
    <property type="entry name" value="P-loop containing nucleoside triphosphate hydrolases"/>
    <property type="match status" value="1"/>
</dbReference>
<feature type="domain" description="PAS" evidence="7">
    <location>
        <begin position="194"/>
        <end position="237"/>
    </location>
</feature>
<dbReference type="InterPro" id="IPR000014">
    <property type="entry name" value="PAS"/>
</dbReference>
<dbReference type="InterPro" id="IPR035965">
    <property type="entry name" value="PAS-like_dom_sf"/>
</dbReference>
<evidence type="ECO:0000313" key="8">
    <source>
        <dbReference type="EMBL" id="KSV57586.1"/>
    </source>
</evidence>
<dbReference type="FunFam" id="3.40.50.300:FF:000006">
    <property type="entry name" value="DNA-binding transcriptional regulator NtrC"/>
    <property type="match status" value="1"/>
</dbReference>
<dbReference type="GO" id="GO:0005524">
    <property type="term" value="F:ATP binding"/>
    <property type="evidence" value="ECO:0007669"/>
    <property type="project" value="UniProtKB-KW"/>
</dbReference>
<name>A0A0V8QAJ8_9FIRM</name>
<dbReference type="SMART" id="SM00382">
    <property type="entry name" value="AAA"/>
    <property type="match status" value="1"/>
</dbReference>
<dbReference type="SUPFAM" id="SSF159800">
    <property type="entry name" value="PrpR receptor domain-like"/>
    <property type="match status" value="1"/>
</dbReference>
<dbReference type="Gene3D" id="3.40.50.2300">
    <property type="match status" value="1"/>
</dbReference>
<dbReference type="Proteomes" id="UP000054874">
    <property type="component" value="Unassembled WGS sequence"/>
</dbReference>
<evidence type="ECO:0000259" key="7">
    <source>
        <dbReference type="PROSITE" id="PS50112"/>
    </source>
</evidence>
<dbReference type="GO" id="GO:0000156">
    <property type="term" value="F:phosphorelay response regulator activity"/>
    <property type="evidence" value="ECO:0007669"/>
    <property type="project" value="InterPro"/>
</dbReference>
<dbReference type="SUPFAM" id="SSF55785">
    <property type="entry name" value="PYP-like sensor domain (PAS domain)"/>
    <property type="match status" value="1"/>
</dbReference>
<dbReference type="Pfam" id="PF06506">
    <property type="entry name" value="PrpR_N"/>
    <property type="match status" value="1"/>
</dbReference>
<dbReference type="PROSITE" id="PS50112">
    <property type="entry name" value="PAS"/>
    <property type="match status" value="1"/>
</dbReference>
<dbReference type="OrthoDB" id="9764280at2"/>
<keyword evidence="9" id="KW-1185">Reference proteome</keyword>
<evidence type="ECO:0000313" key="9">
    <source>
        <dbReference type="Proteomes" id="UP000054874"/>
    </source>
</evidence>
<dbReference type="InterPro" id="IPR010524">
    <property type="entry name" value="Sig_transdc_resp-reg_PrpR_N"/>
</dbReference>
<sequence>MVKIRMFIPYMNMKERFEEVISRVPRPEDVEVEMVHVFGTPESLDQYGDAEIMVARGMTYDKLKGLFPEKHMVEIQLTSFDILEALVEAKNKFAPKKIALCIRYMDEAAIKAMEQLTGAEITYYEIQDEASTQEAIYQAKKNGTDVYVGAGTMCGLCDKEGLNRVHIHTKDGAIEIALSAAIDAARTINMERTRAKITRTILNTSKDAVIAINEKGRIMAANNQTYRLFQIPSQEVLEGQPAEKVCPDFCWQEAISGNSRTELLKIGGKQCFVDFKPLVADKMDRGTIITISSTEQIIEAETKIRRSLSEKGLTAKYSFEDIIGSSDAIKDNIMMAKRYSRVDSNVLIVGETGTGKELFAHSIHRASRRSAEPFVALNCAALPENLLESELFGYEAGAFSGASKGGKIGLFELAHKGTIFLDEIGEIPITLQAKLLRVLQEKEIRRIGSDRVQPIDVRVISATNINIEEQIKEGKFRADLYYRLNLLDIVIPPLRERKGDIREMVDFYLTRFACEMGKPIPRLSQKAVQLLSEYDWPGNVRELRNICERLTVLNDMDEIDEAEIRQLKIFRQSRPEDCKQDNLQELYGQVGPKKKKQDIAKELGVSRTTLWRMTKKKEENK</sequence>
<feature type="domain" description="Sigma-54 factor interaction" evidence="6">
    <location>
        <begin position="322"/>
        <end position="552"/>
    </location>
</feature>
<keyword evidence="2" id="KW-0067">ATP-binding</keyword>
<proteinExistence type="predicted"/>
<gene>
    <name evidence="8" type="ORF">ASU35_15720</name>
</gene>
<dbReference type="EMBL" id="LNAM01000209">
    <property type="protein sequence ID" value="KSV57586.1"/>
    <property type="molecule type" value="Genomic_DNA"/>
</dbReference>
<evidence type="ECO:0000256" key="1">
    <source>
        <dbReference type="ARBA" id="ARBA00022741"/>
    </source>
</evidence>
<dbReference type="STRING" id="290052.ASU35_15720"/>
<dbReference type="PROSITE" id="PS00675">
    <property type="entry name" value="SIGMA54_INTERACT_1"/>
    <property type="match status" value="1"/>
</dbReference>
<organism evidence="8 9">
    <name type="scientific">Acetivibrio ethanolgignens</name>
    <dbReference type="NCBI Taxonomy" id="290052"/>
    <lineage>
        <taxon>Bacteria</taxon>
        <taxon>Bacillati</taxon>
        <taxon>Bacillota</taxon>
        <taxon>Clostridia</taxon>
        <taxon>Eubacteriales</taxon>
        <taxon>Oscillospiraceae</taxon>
        <taxon>Acetivibrio</taxon>
    </lineage>
</organism>
<dbReference type="Gene3D" id="3.30.450.20">
    <property type="entry name" value="PAS domain"/>
    <property type="match status" value="1"/>
</dbReference>
<dbReference type="Gene3D" id="3.40.50.300">
    <property type="entry name" value="P-loop containing nucleotide triphosphate hydrolases"/>
    <property type="match status" value="1"/>
</dbReference>
<protein>
    <submittedName>
        <fullName evidence="8">Transcriptional regulator</fullName>
    </submittedName>
</protein>
<dbReference type="PROSITE" id="PS00676">
    <property type="entry name" value="SIGMA54_INTERACT_2"/>
    <property type="match status" value="1"/>
</dbReference>
<dbReference type="Gene3D" id="1.10.8.60">
    <property type="match status" value="1"/>
</dbReference>
<dbReference type="Gene3D" id="1.10.10.60">
    <property type="entry name" value="Homeodomain-like"/>
    <property type="match status" value="1"/>
</dbReference>
<keyword evidence="5" id="KW-0804">Transcription</keyword>
<evidence type="ECO:0000256" key="3">
    <source>
        <dbReference type="ARBA" id="ARBA00023015"/>
    </source>
</evidence>
<evidence type="ECO:0000256" key="2">
    <source>
        <dbReference type="ARBA" id="ARBA00022840"/>
    </source>
</evidence>
<comment type="caution">
    <text evidence="8">The sequence shown here is derived from an EMBL/GenBank/DDBJ whole genome shotgun (WGS) entry which is preliminary data.</text>
</comment>
<dbReference type="GO" id="GO:0006355">
    <property type="term" value="P:regulation of DNA-templated transcription"/>
    <property type="evidence" value="ECO:0007669"/>
    <property type="project" value="InterPro"/>
</dbReference>
<dbReference type="InterPro" id="IPR025944">
    <property type="entry name" value="Sigma_54_int_dom_CS"/>
</dbReference>
<dbReference type="InterPro" id="IPR002078">
    <property type="entry name" value="Sigma_54_int"/>
</dbReference>
<evidence type="ECO:0000256" key="5">
    <source>
        <dbReference type="ARBA" id="ARBA00023163"/>
    </source>
</evidence>
<dbReference type="InterPro" id="IPR013767">
    <property type="entry name" value="PAS_fold"/>
</dbReference>
<dbReference type="GO" id="GO:0003677">
    <property type="term" value="F:DNA binding"/>
    <property type="evidence" value="ECO:0007669"/>
    <property type="project" value="UniProtKB-KW"/>
</dbReference>
<dbReference type="RefSeq" id="WP_058354166.1">
    <property type="nucleotide sequence ID" value="NZ_CABMMD010000209.1"/>
</dbReference>
<dbReference type="PROSITE" id="PS50045">
    <property type="entry name" value="SIGMA54_INTERACT_4"/>
    <property type="match status" value="1"/>
</dbReference>
<dbReference type="CDD" id="cd00009">
    <property type="entry name" value="AAA"/>
    <property type="match status" value="1"/>
</dbReference>
<dbReference type="InterPro" id="IPR058031">
    <property type="entry name" value="AAA_lid_NorR"/>
</dbReference>
<dbReference type="Pfam" id="PF00158">
    <property type="entry name" value="Sigma54_activat"/>
    <property type="match status" value="1"/>
</dbReference>
<dbReference type="PANTHER" id="PTHR32071">
    <property type="entry name" value="TRANSCRIPTIONAL REGULATORY PROTEIN"/>
    <property type="match status" value="1"/>
</dbReference>
<dbReference type="Gene3D" id="3.40.50.10660">
    <property type="entry name" value="PrpR receptor domain-like"/>
    <property type="match status" value="1"/>
</dbReference>
<keyword evidence="3" id="KW-0805">Transcription regulation</keyword>
<evidence type="ECO:0000259" key="6">
    <source>
        <dbReference type="PROSITE" id="PS50045"/>
    </source>
</evidence>
<dbReference type="InterPro" id="IPR025662">
    <property type="entry name" value="Sigma_54_int_dom_ATP-bd_1"/>
</dbReference>
<dbReference type="InterPro" id="IPR027417">
    <property type="entry name" value="P-loop_NTPase"/>
</dbReference>
<evidence type="ECO:0000256" key="4">
    <source>
        <dbReference type="ARBA" id="ARBA00023125"/>
    </source>
</evidence>
<keyword evidence="1" id="KW-0547">Nucleotide-binding</keyword>
<dbReference type="AlphaFoldDB" id="A0A0V8QAJ8"/>
<keyword evidence="4" id="KW-0238">DNA-binding</keyword>
<dbReference type="Pfam" id="PF00989">
    <property type="entry name" value="PAS"/>
    <property type="match status" value="1"/>
</dbReference>
<dbReference type="InterPro" id="IPR003593">
    <property type="entry name" value="AAA+_ATPase"/>
</dbReference>
<dbReference type="PROSITE" id="PS00688">
    <property type="entry name" value="SIGMA54_INTERACT_3"/>
    <property type="match status" value="1"/>
</dbReference>